<name>A0A7J9JYN6_9ROSI</name>
<proteinExistence type="predicted"/>
<gene>
    <name evidence="1" type="ORF">Goarm_005048</name>
</gene>
<dbReference type="Proteomes" id="UP000593575">
    <property type="component" value="Unassembled WGS sequence"/>
</dbReference>
<evidence type="ECO:0000313" key="1">
    <source>
        <dbReference type="EMBL" id="MBA0839305.1"/>
    </source>
</evidence>
<sequence length="30" mass="3631">MPWLVLDFRLQKVSKPLERRKCASVHNHNK</sequence>
<protein>
    <submittedName>
        <fullName evidence="1">Uncharacterized protein</fullName>
    </submittedName>
</protein>
<accession>A0A7J9JYN6</accession>
<dbReference type="AlphaFoldDB" id="A0A7J9JYN6"/>
<comment type="caution">
    <text evidence="1">The sequence shown here is derived from an EMBL/GenBank/DDBJ whole genome shotgun (WGS) entry which is preliminary data.</text>
</comment>
<dbReference type="EMBL" id="JABFAE010000010">
    <property type="protein sequence ID" value="MBA0839305.1"/>
    <property type="molecule type" value="Genomic_DNA"/>
</dbReference>
<reference evidence="1 2" key="1">
    <citation type="journal article" date="2019" name="Genome Biol. Evol.">
        <title>Insights into the evolution of the New World diploid cottons (Gossypium, subgenus Houzingenia) based on genome sequencing.</title>
        <authorList>
            <person name="Grover C.E."/>
            <person name="Arick M.A. 2nd"/>
            <person name="Thrash A."/>
            <person name="Conover J.L."/>
            <person name="Sanders W.S."/>
            <person name="Peterson D.G."/>
            <person name="Frelichowski J.E."/>
            <person name="Scheffler J.A."/>
            <person name="Scheffler B.E."/>
            <person name="Wendel J.F."/>
        </authorList>
    </citation>
    <scope>NUCLEOTIDE SEQUENCE [LARGE SCALE GENOMIC DNA]</scope>
    <source>
        <strain evidence="1">6</strain>
        <tissue evidence="1">Leaf</tissue>
    </source>
</reference>
<keyword evidence="2" id="KW-1185">Reference proteome</keyword>
<organism evidence="1 2">
    <name type="scientific">Gossypium armourianum</name>
    <dbReference type="NCBI Taxonomy" id="34283"/>
    <lineage>
        <taxon>Eukaryota</taxon>
        <taxon>Viridiplantae</taxon>
        <taxon>Streptophyta</taxon>
        <taxon>Embryophyta</taxon>
        <taxon>Tracheophyta</taxon>
        <taxon>Spermatophyta</taxon>
        <taxon>Magnoliopsida</taxon>
        <taxon>eudicotyledons</taxon>
        <taxon>Gunneridae</taxon>
        <taxon>Pentapetalae</taxon>
        <taxon>rosids</taxon>
        <taxon>malvids</taxon>
        <taxon>Malvales</taxon>
        <taxon>Malvaceae</taxon>
        <taxon>Malvoideae</taxon>
        <taxon>Gossypium</taxon>
    </lineage>
</organism>
<evidence type="ECO:0000313" key="2">
    <source>
        <dbReference type="Proteomes" id="UP000593575"/>
    </source>
</evidence>